<organism evidence="3 4">
    <name type="scientific">Spizellomyces punctatus (strain DAOM BR117)</name>
    <dbReference type="NCBI Taxonomy" id="645134"/>
    <lineage>
        <taxon>Eukaryota</taxon>
        <taxon>Fungi</taxon>
        <taxon>Fungi incertae sedis</taxon>
        <taxon>Chytridiomycota</taxon>
        <taxon>Chytridiomycota incertae sedis</taxon>
        <taxon>Chytridiomycetes</taxon>
        <taxon>Spizellomycetales</taxon>
        <taxon>Spizellomycetaceae</taxon>
        <taxon>Spizellomyces</taxon>
    </lineage>
</organism>
<proteinExistence type="predicted"/>
<feature type="domain" description="DRBM" evidence="2">
    <location>
        <begin position="27"/>
        <end position="88"/>
    </location>
</feature>
<evidence type="ECO:0000313" key="4">
    <source>
        <dbReference type="Proteomes" id="UP000053201"/>
    </source>
</evidence>
<dbReference type="InParanoid" id="A0A0L0HS23"/>
<dbReference type="AlphaFoldDB" id="A0A0L0HS23"/>
<feature type="region of interest" description="Disordered" evidence="1">
    <location>
        <begin position="180"/>
        <end position="203"/>
    </location>
</feature>
<dbReference type="VEuPathDB" id="FungiDB:SPPG_01372"/>
<evidence type="ECO:0000313" key="3">
    <source>
        <dbReference type="EMBL" id="KND03923.1"/>
    </source>
</evidence>
<accession>A0A0L0HS23</accession>
<gene>
    <name evidence="3" type="ORF">SPPG_01372</name>
</gene>
<dbReference type="Gene3D" id="3.30.160.20">
    <property type="match status" value="2"/>
</dbReference>
<feature type="domain" description="DRBM" evidence="2">
    <location>
        <begin position="105"/>
        <end position="173"/>
    </location>
</feature>
<evidence type="ECO:0000256" key="1">
    <source>
        <dbReference type="SAM" id="MobiDB-lite"/>
    </source>
</evidence>
<dbReference type="OrthoDB" id="2132239at2759"/>
<evidence type="ECO:0000259" key="2">
    <source>
        <dbReference type="SMART" id="SM00358"/>
    </source>
</evidence>
<feature type="compositionally biased region" description="Polar residues" evidence="1">
    <location>
        <begin position="192"/>
        <end position="203"/>
    </location>
</feature>
<protein>
    <recommendedName>
        <fullName evidence="2">DRBM domain-containing protein</fullName>
    </recommendedName>
</protein>
<sequence>MSERANQTFTIPIPAPTAEAAIVGGAAIASLFVFCQKNKLPAPEYTFSSGPPFSVKLQVNDALFKADGFQNKQDAKRTVAAAAVQHLQESGHPYFTTSSEGGLNFISLLCNWCAANMKEQPEYFIWADGQGSANGPWKCRARVAGQYFHSYKSFSRKQDAKESAARHAFKALAEEASQKSSGSPAVVRNDPLNDNASRISSVSNGKNTMCEMNLTATRRESESLRQYLQRADRALEPDNWRPRKAIVNAWLIGVRLQTVPLRWITFLDYYLVDSGLLK</sequence>
<dbReference type="SUPFAM" id="SSF54768">
    <property type="entry name" value="dsRNA-binding domain-like"/>
    <property type="match status" value="2"/>
</dbReference>
<dbReference type="SMART" id="SM00358">
    <property type="entry name" value="DSRM"/>
    <property type="match status" value="2"/>
</dbReference>
<dbReference type="EMBL" id="KQ257451">
    <property type="protein sequence ID" value="KND03923.1"/>
    <property type="molecule type" value="Genomic_DNA"/>
</dbReference>
<reference evidence="3 4" key="1">
    <citation type="submission" date="2009-08" db="EMBL/GenBank/DDBJ databases">
        <title>The Genome Sequence of Spizellomyces punctatus strain DAOM BR117.</title>
        <authorList>
            <consortium name="The Broad Institute Genome Sequencing Platform"/>
            <person name="Russ C."/>
            <person name="Cuomo C."/>
            <person name="Shea T."/>
            <person name="Young S.K."/>
            <person name="Zeng Q."/>
            <person name="Koehrsen M."/>
            <person name="Haas B."/>
            <person name="Borodovsky M."/>
            <person name="Guigo R."/>
            <person name="Alvarado L."/>
            <person name="Berlin A."/>
            <person name="Bochicchio J."/>
            <person name="Borenstein D."/>
            <person name="Chapman S."/>
            <person name="Chen Z."/>
            <person name="Engels R."/>
            <person name="Freedman E."/>
            <person name="Gellesch M."/>
            <person name="Goldberg J."/>
            <person name="Griggs A."/>
            <person name="Gujja S."/>
            <person name="Heiman D."/>
            <person name="Hepburn T."/>
            <person name="Howarth C."/>
            <person name="Jen D."/>
            <person name="Larson L."/>
            <person name="Lewis B."/>
            <person name="Mehta T."/>
            <person name="Park D."/>
            <person name="Pearson M."/>
            <person name="Roberts A."/>
            <person name="Saif S."/>
            <person name="Shenoy N."/>
            <person name="Sisk P."/>
            <person name="Stolte C."/>
            <person name="Sykes S."/>
            <person name="Thomson T."/>
            <person name="Walk T."/>
            <person name="White J."/>
            <person name="Yandava C."/>
            <person name="Burger G."/>
            <person name="Gray M.W."/>
            <person name="Holland P.W.H."/>
            <person name="King N."/>
            <person name="Lang F.B.F."/>
            <person name="Roger A.J."/>
            <person name="Ruiz-Trillo I."/>
            <person name="Lander E."/>
            <person name="Nusbaum C."/>
        </authorList>
    </citation>
    <scope>NUCLEOTIDE SEQUENCE [LARGE SCALE GENOMIC DNA]</scope>
    <source>
        <strain evidence="3 4">DAOM BR117</strain>
    </source>
</reference>
<dbReference type="Pfam" id="PF00035">
    <property type="entry name" value="dsrm"/>
    <property type="match status" value="1"/>
</dbReference>
<dbReference type="CDD" id="cd00048">
    <property type="entry name" value="DSRM_SF"/>
    <property type="match status" value="2"/>
</dbReference>
<dbReference type="InterPro" id="IPR014720">
    <property type="entry name" value="dsRBD_dom"/>
</dbReference>
<dbReference type="GeneID" id="27685040"/>
<name>A0A0L0HS23_SPIPD</name>
<dbReference type="RefSeq" id="XP_016611962.1">
    <property type="nucleotide sequence ID" value="XM_016749694.1"/>
</dbReference>
<dbReference type="Proteomes" id="UP000053201">
    <property type="component" value="Unassembled WGS sequence"/>
</dbReference>
<keyword evidence="4" id="KW-1185">Reference proteome</keyword>